<reference evidence="9" key="1">
    <citation type="submission" date="2021-05" db="EMBL/GenBank/DDBJ databases">
        <title>Complete genome sequence of the cellulolytic planctomycete Telmatocola sphagniphila SP2T and characterization of the first cellulase from planctomycetes.</title>
        <authorList>
            <person name="Rakitin A.L."/>
            <person name="Beletsky A.V."/>
            <person name="Naumoff D.G."/>
            <person name="Kulichevskaya I.S."/>
            <person name="Mardanov A.V."/>
            <person name="Ravin N.V."/>
            <person name="Dedysh S.N."/>
        </authorList>
    </citation>
    <scope>NUCLEOTIDE SEQUENCE</scope>
    <source>
        <strain evidence="9">SP2T</strain>
    </source>
</reference>
<keyword evidence="5" id="KW-0547">Nucleotide-binding</keyword>
<dbReference type="InterPro" id="IPR046346">
    <property type="entry name" value="Aminoacid_DH-like_N_sf"/>
</dbReference>
<feature type="binding site" evidence="5">
    <location>
        <position position="236"/>
    </location>
    <ligand>
        <name>NAD(+)</name>
        <dbReference type="ChEBI" id="CHEBI:57540"/>
    </ligand>
</feature>
<dbReference type="InterPro" id="IPR006095">
    <property type="entry name" value="Glu/Leu/Phe/Val/Trp_DH"/>
</dbReference>
<dbReference type="CDD" id="cd01076">
    <property type="entry name" value="NAD_bind_1_Glu_DH"/>
    <property type="match status" value="1"/>
</dbReference>
<dbReference type="GO" id="GO:0000166">
    <property type="term" value="F:nucleotide binding"/>
    <property type="evidence" value="ECO:0007669"/>
    <property type="project" value="UniProtKB-KW"/>
</dbReference>
<evidence type="ECO:0000256" key="5">
    <source>
        <dbReference type="PIRSR" id="PIRSR000185-2"/>
    </source>
</evidence>
<dbReference type="PIRSF" id="PIRSF000185">
    <property type="entry name" value="Glu_DH"/>
    <property type="match status" value="1"/>
</dbReference>
<feature type="active site" description="Proton donor" evidence="4">
    <location>
        <position position="121"/>
    </location>
</feature>
<dbReference type="KEGG" id="tsph:KIH39_16755"/>
<dbReference type="InterPro" id="IPR033922">
    <property type="entry name" value="NAD_bind_Glu_DH"/>
</dbReference>
<feature type="binding site" evidence="5">
    <location>
        <position position="368"/>
    </location>
    <ligand>
        <name>substrate</name>
    </ligand>
</feature>
<dbReference type="PANTHER" id="PTHR11606:SF13">
    <property type="entry name" value="GLUTAMATE DEHYDROGENASE 1, MITOCHONDRIAL"/>
    <property type="match status" value="1"/>
</dbReference>
<dbReference type="RefSeq" id="WP_213494370.1">
    <property type="nucleotide sequence ID" value="NZ_CP074694.1"/>
</dbReference>
<dbReference type="InterPro" id="IPR006097">
    <property type="entry name" value="Glu/Leu/Phe/Val/Trp_DH_dimer"/>
</dbReference>
<evidence type="ECO:0000313" key="9">
    <source>
        <dbReference type="EMBL" id="QVL30499.1"/>
    </source>
</evidence>
<dbReference type="InterPro" id="IPR014362">
    <property type="entry name" value="Glu_DH"/>
</dbReference>
<dbReference type="PANTHER" id="PTHR11606">
    <property type="entry name" value="GLUTAMATE DEHYDROGENASE"/>
    <property type="match status" value="1"/>
</dbReference>
<feature type="binding site" evidence="5">
    <location>
        <position position="205"/>
    </location>
    <ligand>
        <name>NAD(+)</name>
        <dbReference type="ChEBI" id="CHEBI:57540"/>
    </ligand>
</feature>
<dbReference type="Pfam" id="PF00208">
    <property type="entry name" value="ELFV_dehydrog"/>
    <property type="match status" value="1"/>
</dbReference>
<gene>
    <name evidence="9" type="ORF">KIH39_16755</name>
</gene>
<keyword evidence="2 3" id="KW-0560">Oxidoreductase</keyword>
<feature type="site" description="Important for catalysis" evidence="6">
    <location>
        <position position="161"/>
    </location>
</feature>
<dbReference type="Gene3D" id="3.40.50.10860">
    <property type="entry name" value="Leucine Dehydrogenase, chain A, domain 1"/>
    <property type="match status" value="1"/>
</dbReference>
<dbReference type="AlphaFoldDB" id="A0A8E6ESB9"/>
<dbReference type="SMART" id="SM00839">
    <property type="entry name" value="ELFV_dehydrog"/>
    <property type="match status" value="1"/>
</dbReference>
<dbReference type="GO" id="GO:0006538">
    <property type="term" value="P:L-glutamate catabolic process"/>
    <property type="evidence" value="ECO:0007669"/>
    <property type="project" value="TreeGrafter"/>
</dbReference>
<dbReference type="SUPFAM" id="SSF53223">
    <property type="entry name" value="Aminoacid dehydrogenase-like, N-terminal domain"/>
    <property type="match status" value="1"/>
</dbReference>
<feature type="binding site" evidence="5">
    <location>
        <position position="85"/>
    </location>
    <ligand>
        <name>substrate</name>
    </ligand>
</feature>
<evidence type="ECO:0000313" key="10">
    <source>
        <dbReference type="Proteomes" id="UP000676194"/>
    </source>
</evidence>
<comment type="similarity">
    <text evidence="1 3 7">Belongs to the Glu/Leu/Phe/Val dehydrogenases family.</text>
</comment>
<keyword evidence="10" id="KW-1185">Reference proteome</keyword>
<evidence type="ECO:0000256" key="1">
    <source>
        <dbReference type="ARBA" id="ARBA00006382"/>
    </source>
</evidence>
<dbReference type="SUPFAM" id="SSF51735">
    <property type="entry name" value="NAD(P)-binding Rossmann-fold domains"/>
    <property type="match status" value="1"/>
</dbReference>
<dbReference type="PRINTS" id="PR00082">
    <property type="entry name" value="GLFDHDRGNASE"/>
</dbReference>
<organism evidence="9 10">
    <name type="scientific">Telmatocola sphagniphila</name>
    <dbReference type="NCBI Taxonomy" id="1123043"/>
    <lineage>
        <taxon>Bacteria</taxon>
        <taxon>Pseudomonadati</taxon>
        <taxon>Planctomycetota</taxon>
        <taxon>Planctomycetia</taxon>
        <taxon>Gemmatales</taxon>
        <taxon>Gemmataceae</taxon>
    </lineage>
</organism>
<dbReference type="EMBL" id="CP074694">
    <property type="protein sequence ID" value="QVL30499.1"/>
    <property type="molecule type" value="Genomic_DNA"/>
</dbReference>
<dbReference type="Pfam" id="PF02812">
    <property type="entry name" value="ELFV_dehydrog_N"/>
    <property type="match status" value="1"/>
</dbReference>
<dbReference type="InterPro" id="IPR036291">
    <property type="entry name" value="NAD(P)-bd_dom_sf"/>
</dbReference>
<feature type="binding site" evidence="5">
    <location>
        <position position="109"/>
    </location>
    <ligand>
        <name>substrate</name>
    </ligand>
</feature>
<evidence type="ECO:0000256" key="3">
    <source>
        <dbReference type="PIRNR" id="PIRNR000185"/>
    </source>
</evidence>
<proteinExistence type="inferred from homology"/>
<evidence type="ECO:0000256" key="4">
    <source>
        <dbReference type="PIRSR" id="PIRSR000185-1"/>
    </source>
</evidence>
<evidence type="ECO:0000256" key="7">
    <source>
        <dbReference type="RuleBase" id="RU004417"/>
    </source>
</evidence>
<keyword evidence="5" id="KW-0520">NAD</keyword>
<evidence type="ECO:0000256" key="6">
    <source>
        <dbReference type="PIRSR" id="PIRSR000185-3"/>
    </source>
</evidence>
<evidence type="ECO:0000256" key="2">
    <source>
        <dbReference type="ARBA" id="ARBA00023002"/>
    </source>
</evidence>
<accession>A0A8E6ESB9</accession>
<dbReference type="InterPro" id="IPR006096">
    <property type="entry name" value="Glu/Leu/Phe/Val/Trp_DH_C"/>
</dbReference>
<dbReference type="Gene3D" id="3.40.50.720">
    <property type="entry name" value="NAD(P)-binding Rossmann-like Domain"/>
    <property type="match status" value="1"/>
</dbReference>
<feature type="domain" description="Glutamate/phenylalanine/leucine/valine/L-tryptophan dehydrogenase C-terminal" evidence="8">
    <location>
        <begin position="198"/>
        <end position="432"/>
    </location>
</feature>
<sequence length="435" mass="47590">MAVAPVPQRSIAEASLFSASPVYRMACQQLEAVPNIIDVDPGIILRLSLPKRSMIVNIPIRMDDGSTQCFVGYRVQHSLTSGASKGGLRYNAQVDIGEVAALAMWMSWKCGIMNLPFSGAKGGIAVDPAKLSRGELERLTRRYTEEILSIIGPRIDVMAPDMGTDEQTMAWIMDTYSMKIGYACPEIVTGKPVELGGCVGRREATGRGVTYCIIEALDELKIPITEATAVVQGYGNVGSIVAQELFQRGVKIIALGDRYGSIRNEKGIDIHTLNKYVALPSNERKTIVGFSEAEPIKNEELLTQPCTILAPCALERVLNAENASKVQCKILAEGANGPTTPEADKILSDAGVYIIPDILCNAGGVTVSYFEWVQDLQQYFWDEEQVNAKLKELMLRSFRKVRKLATEKKVSMRLAALSLGVLKVATEKQKRGLYP</sequence>
<name>A0A8E6ESB9_9BACT</name>
<dbReference type="Proteomes" id="UP000676194">
    <property type="component" value="Chromosome"/>
</dbReference>
<dbReference type="GO" id="GO:0004352">
    <property type="term" value="F:glutamate dehydrogenase (NAD+) activity"/>
    <property type="evidence" value="ECO:0007669"/>
    <property type="project" value="TreeGrafter"/>
</dbReference>
<evidence type="ECO:0000259" key="8">
    <source>
        <dbReference type="SMART" id="SM00839"/>
    </source>
</evidence>
<protein>
    <recommendedName>
        <fullName evidence="3">Glutamate dehydrogenase</fullName>
    </recommendedName>
</protein>